<dbReference type="InterPro" id="IPR029063">
    <property type="entry name" value="SAM-dependent_MTases_sf"/>
</dbReference>
<name>A0A1Y1IH74_KLENI</name>
<keyword evidence="3" id="KW-0489">Methyltransferase</keyword>
<evidence type="ECO:0000313" key="8">
    <source>
        <dbReference type="Proteomes" id="UP000054558"/>
    </source>
</evidence>
<feature type="compositionally biased region" description="Basic and acidic residues" evidence="6">
    <location>
        <begin position="13"/>
        <end position="23"/>
    </location>
</feature>
<evidence type="ECO:0000256" key="6">
    <source>
        <dbReference type="SAM" id="MobiDB-lite"/>
    </source>
</evidence>
<sequence length="567" mass="62486">MEAAEATALNGRSGREEQDFSDIDRAEEMKSLQRVLDAYIEYRGSVEDDIIRWERSYHHLTPPHRALVPELPSKYTALRRCADQNALLIDAMLQSFDAPFQSRQAEDPWTATAVPQPEATVTEKSTDGGDQVAGGALERTSQGNGPIEAVRWSGQKRSRPETSASEPTPREVGQKLGPADQRSLDHSEEAASGDVDLGPWETSGIGVNGNRGGEPVHSQNVAGAGREPEPVRTQGGVSVVEGRELVHIPGRTRGYGDSEPVHTHAGMEAYGEGRPVHTHTNGLPYAWGDGQATEDFHRRVPPSDVEKVRCVLRNIVRDWTSEGAAERSACYGPILAELRSCFPEGNSGSAQPLSCVVPGAGLARLACEISRLGFEVQGNEFSYYTLIVSSFILNMTDQAHEWTFYPYIHSQCNTRRDDDMLRPVTLPDLHPGSAGITDGFSMCAGDFLEVYGGRHQAGAWDSVVTCFFIDTAHNVIAYLEVIARILKPGGVWINFGPLLYHFADAHQYSQDDELSVELSLETILRIARSFGLKLKREPQFVSTTYTSNPRSMMTTRYNCAFWTMIKD</sequence>
<keyword evidence="4" id="KW-0808">Transferase</keyword>
<evidence type="ECO:0000256" key="1">
    <source>
        <dbReference type="ARBA" id="ARBA00010086"/>
    </source>
</evidence>
<feature type="region of interest" description="Disordered" evidence="6">
    <location>
        <begin position="1"/>
        <end position="23"/>
    </location>
</feature>
<evidence type="ECO:0000256" key="3">
    <source>
        <dbReference type="ARBA" id="ARBA00022603"/>
    </source>
</evidence>
<reference evidence="7 8" key="1">
    <citation type="journal article" date="2014" name="Nat. Commun.">
        <title>Klebsormidium flaccidum genome reveals primary factors for plant terrestrial adaptation.</title>
        <authorList>
            <person name="Hori K."/>
            <person name="Maruyama F."/>
            <person name="Fujisawa T."/>
            <person name="Togashi T."/>
            <person name="Yamamoto N."/>
            <person name="Seo M."/>
            <person name="Sato S."/>
            <person name="Yamada T."/>
            <person name="Mori H."/>
            <person name="Tajima N."/>
            <person name="Moriyama T."/>
            <person name="Ikeuchi M."/>
            <person name="Watanabe M."/>
            <person name="Wada H."/>
            <person name="Kobayashi K."/>
            <person name="Saito M."/>
            <person name="Masuda T."/>
            <person name="Sasaki-Sekimoto Y."/>
            <person name="Mashiguchi K."/>
            <person name="Awai K."/>
            <person name="Shimojima M."/>
            <person name="Masuda S."/>
            <person name="Iwai M."/>
            <person name="Nobusawa T."/>
            <person name="Narise T."/>
            <person name="Kondo S."/>
            <person name="Saito H."/>
            <person name="Sato R."/>
            <person name="Murakawa M."/>
            <person name="Ihara Y."/>
            <person name="Oshima-Yamada Y."/>
            <person name="Ohtaka K."/>
            <person name="Satoh M."/>
            <person name="Sonobe K."/>
            <person name="Ishii M."/>
            <person name="Ohtani R."/>
            <person name="Kanamori-Sato M."/>
            <person name="Honoki R."/>
            <person name="Miyazaki D."/>
            <person name="Mochizuki H."/>
            <person name="Umetsu J."/>
            <person name="Higashi K."/>
            <person name="Shibata D."/>
            <person name="Kamiya Y."/>
            <person name="Sato N."/>
            <person name="Nakamura Y."/>
            <person name="Tabata S."/>
            <person name="Ida S."/>
            <person name="Kurokawa K."/>
            <person name="Ohta H."/>
        </authorList>
    </citation>
    <scope>NUCLEOTIDE SEQUENCE [LARGE SCALE GENOMIC DNA]</scope>
    <source>
        <strain evidence="7 8">NIES-2285</strain>
    </source>
</reference>
<dbReference type="GO" id="GO:0008757">
    <property type="term" value="F:S-adenosylmethionine-dependent methyltransferase activity"/>
    <property type="evidence" value="ECO:0000318"/>
    <property type="project" value="GO_Central"/>
</dbReference>
<dbReference type="EC" id="2.1.1.22" evidence="2"/>
<dbReference type="GO" id="GO:0030735">
    <property type="term" value="F:carnosine N-methyltransferase activity"/>
    <property type="evidence" value="ECO:0007669"/>
    <property type="project" value="UniProtKB-EC"/>
</dbReference>
<dbReference type="Proteomes" id="UP000054558">
    <property type="component" value="Unassembled WGS sequence"/>
</dbReference>
<dbReference type="SMART" id="SM01296">
    <property type="entry name" value="N2227"/>
    <property type="match status" value="1"/>
</dbReference>
<dbReference type="EMBL" id="DF237469">
    <property type="protein sequence ID" value="GAQ89422.1"/>
    <property type="molecule type" value="Genomic_DNA"/>
</dbReference>
<organism evidence="7 8">
    <name type="scientific">Klebsormidium nitens</name>
    <name type="common">Green alga</name>
    <name type="synonym">Ulothrix nitens</name>
    <dbReference type="NCBI Taxonomy" id="105231"/>
    <lineage>
        <taxon>Eukaryota</taxon>
        <taxon>Viridiplantae</taxon>
        <taxon>Streptophyta</taxon>
        <taxon>Klebsormidiophyceae</taxon>
        <taxon>Klebsormidiales</taxon>
        <taxon>Klebsormidiaceae</taxon>
        <taxon>Klebsormidium</taxon>
    </lineage>
</organism>
<dbReference type="STRING" id="105231.A0A1Y1IH74"/>
<feature type="region of interest" description="Disordered" evidence="6">
    <location>
        <begin position="103"/>
        <end position="234"/>
    </location>
</feature>
<dbReference type="Pfam" id="PF07942">
    <property type="entry name" value="CARME"/>
    <property type="match status" value="1"/>
</dbReference>
<dbReference type="InterPro" id="IPR012901">
    <property type="entry name" value="CARME"/>
</dbReference>
<accession>A0A1Y1IH74</accession>
<evidence type="ECO:0000256" key="2">
    <source>
        <dbReference type="ARBA" id="ARBA00012003"/>
    </source>
</evidence>
<evidence type="ECO:0000256" key="5">
    <source>
        <dbReference type="ARBA" id="ARBA00022691"/>
    </source>
</evidence>
<keyword evidence="5" id="KW-0949">S-adenosyl-L-methionine</keyword>
<gene>
    <name evidence="7" type="ORF">KFL_005200030</name>
</gene>
<dbReference type="PANTHER" id="PTHR12303">
    <property type="entry name" value="CARNOSINE N-METHYLTRANSFERASE"/>
    <property type="match status" value="1"/>
</dbReference>
<dbReference type="SUPFAM" id="SSF53335">
    <property type="entry name" value="S-adenosyl-L-methionine-dependent methyltransferases"/>
    <property type="match status" value="1"/>
</dbReference>
<proteinExistence type="inferred from homology"/>
<keyword evidence="8" id="KW-1185">Reference proteome</keyword>
<evidence type="ECO:0000256" key="4">
    <source>
        <dbReference type="ARBA" id="ARBA00022679"/>
    </source>
</evidence>
<dbReference type="AlphaFoldDB" id="A0A1Y1IH74"/>
<evidence type="ECO:0000313" key="7">
    <source>
        <dbReference type="EMBL" id="GAQ89422.1"/>
    </source>
</evidence>
<protein>
    <recommendedName>
        <fullName evidence="2">carnosine N-methyltransferase</fullName>
        <ecNumber evidence="2">2.1.1.22</ecNumber>
    </recommendedName>
</protein>
<dbReference type="PANTHER" id="PTHR12303:SF6">
    <property type="entry name" value="CARNOSINE N-METHYLTRANSFERASE"/>
    <property type="match status" value="1"/>
</dbReference>
<dbReference type="OrthoDB" id="978at2759"/>
<dbReference type="Gene3D" id="3.40.50.150">
    <property type="entry name" value="Vaccinia Virus protein VP39"/>
    <property type="match status" value="1"/>
</dbReference>
<dbReference type="OMA" id="CAPHEKY"/>
<dbReference type="GO" id="GO:0032259">
    <property type="term" value="P:methylation"/>
    <property type="evidence" value="ECO:0007669"/>
    <property type="project" value="UniProtKB-KW"/>
</dbReference>
<comment type="similarity">
    <text evidence="1">Belongs to the carnosine N-methyltransferase family.</text>
</comment>